<gene>
    <name evidence="2" type="ORF">H480_41300</name>
</gene>
<dbReference type="Proteomes" id="UP000014139">
    <property type="component" value="Unassembled WGS sequence"/>
</dbReference>
<evidence type="ECO:0000313" key="2">
    <source>
        <dbReference type="EMBL" id="EOD59841.1"/>
    </source>
</evidence>
<organism evidence="2 3">
    <name type="scientific">Amycolatopsis vancoresmycina DSM 44592</name>
    <dbReference type="NCBI Taxonomy" id="1292037"/>
    <lineage>
        <taxon>Bacteria</taxon>
        <taxon>Bacillati</taxon>
        <taxon>Actinomycetota</taxon>
        <taxon>Actinomycetes</taxon>
        <taxon>Pseudonocardiales</taxon>
        <taxon>Pseudonocardiaceae</taxon>
        <taxon>Amycolatopsis</taxon>
    </lineage>
</organism>
<sequence length="107" mass="10120">MHQERFHRAHPVALVDVVVVEVPAESAGVLAAVVDGGGVVLVVDGGVVGVDGGVDVGVEDVGVVDEGVVEAGVVEVGDEGVVVTGSEPGGRTTTGGAAGGAGTPTGA</sequence>
<reference evidence="2 3" key="1">
    <citation type="submission" date="2013-02" db="EMBL/GenBank/DDBJ databases">
        <title>Draft genome sequence of Amycolatopsis vancoresmycina strain DSM 44592T.</title>
        <authorList>
            <person name="Kumar S."/>
            <person name="Kaur N."/>
            <person name="Kaur C."/>
            <person name="Raghava G.P.S."/>
            <person name="Mayilraj S."/>
        </authorList>
    </citation>
    <scope>NUCLEOTIDE SEQUENCE [LARGE SCALE GENOMIC DNA]</scope>
    <source>
        <strain evidence="2 3">DSM 44592</strain>
    </source>
</reference>
<dbReference type="AlphaFoldDB" id="R1HHE2"/>
<dbReference type="EMBL" id="AOUO01000717">
    <property type="protein sequence ID" value="EOD59841.1"/>
    <property type="molecule type" value="Genomic_DNA"/>
</dbReference>
<evidence type="ECO:0000313" key="3">
    <source>
        <dbReference type="Proteomes" id="UP000014139"/>
    </source>
</evidence>
<comment type="caution">
    <text evidence="2">The sequence shown here is derived from an EMBL/GenBank/DDBJ whole genome shotgun (WGS) entry which is preliminary data.</text>
</comment>
<feature type="region of interest" description="Disordered" evidence="1">
    <location>
        <begin position="81"/>
        <end position="107"/>
    </location>
</feature>
<feature type="non-terminal residue" evidence="2">
    <location>
        <position position="107"/>
    </location>
</feature>
<proteinExistence type="predicted"/>
<protein>
    <submittedName>
        <fullName evidence="2">Uncharacterized protein</fullName>
    </submittedName>
</protein>
<feature type="compositionally biased region" description="Low complexity" evidence="1">
    <location>
        <begin position="81"/>
        <end position="91"/>
    </location>
</feature>
<keyword evidence="3" id="KW-1185">Reference proteome</keyword>
<name>R1HHE2_9PSEU</name>
<feature type="compositionally biased region" description="Gly residues" evidence="1">
    <location>
        <begin position="92"/>
        <end position="107"/>
    </location>
</feature>
<evidence type="ECO:0000256" key="1">
    <source>
        <dbReference type="SAM" id="MobiDB-lite"/>
    </source>
</evidence>
<accession>R1HHE2</accession>